<dbReference type="PANTHER" id="PTHR47618:SF1">
    <property type="entry name" value="BIFUNCTIONAL OLIGORIBONUCLEASE AND PAP PHOSPHATASE NRNA"/>
    <property type="match status" value="1"/>
</dbReference>
<name>A0A5D0MK60_9BACT</name>
<evidence type="ECO:0000313" key="4">
    <source>
        <dbReference type="Proteomes" id="UP000324143"/>
    </source>
</evidence>
<dbReference type="InterPro" id="IPR051319">
    <property type="entry name" value="Oligoribo/pAp-PDE_c-di-AMP_PDE"/>
</dbReference>
<feature type="domain" description="DHHA1" evidence="2">
    <location>
        <begin position="218"/>
        <end position="312"/>
    </location>
</feature>
<evidence type="ECO:0000313" key="3">
    <source>
        <dbReference type="EMBL" id="TYB31983.1"/>
    </source>
</evidence>
<gene>
    <name evidence="3" type="ORF">FXF47_01195</name>
</gene>
<dbReference type="GO" id="GO:0003676">
    <property type="term" value="F:nucleic acid binding"/>
    <property type="evidence" value="ECO:0007669"/>
    <property type="project" value="InterPro"/>
</dbReference>
<dbReference type="Pfam" id="PF01368">
    <property type="entry name" value="DHH"/>
    <property type="match status" value="1"/>
</dbReference>
<evidence type="ECO:0000259" key="2">
    <source>
        <dbReference type="Pfam" id="PF02272"/>
    </source>
</evidence>
<dbReference type="SUPFAM" id="SSF64182">
    <property type="entry name" value="DHH phosphoesterases"/>
    <property type="match status" value="1"/>
</dbReference>
<dbReference type="EMBL" id="VSIX01000012">
    <property type="protein sequence ID" value="TYB31983.1"/>
    <property type="molecule type" value="Genomic_DNA"/>
</dbReference>
<keyword evidence="4" id="KW-1185">Reference proteome</keyword>
<feature type="domain" description="DDH" evidence="1">
    <location>
        <begin position="18"/>
        <end position="155"/>
    </location>
</feature>
<sequence length="317" mass="36415">MIMNKLAENIKKFKKFEIITHQRADGDAAASEAAFALLLKYFSKKVKIVDLADYPDTYKFLIKNWKNDKFDNPDCTVYLDCGERSRIDEKYMTVLGADYVINIDHHTDNSGFGDYNLVLSDYSSTAEIIFHFFKKLKIDKNDMGKSFFESIYAGISTDTGNLSFSNANSRTFRTVSEIMEILGNPGKIYKQIYCNKQKNKVKLTGEVLKRIKTYFDNRLVISYVSNEDLEKYNIKHKDLEGLVDYLGEIRNTEVYVLIKQLERRVARLSLRSTGNISVLEFAKKNSGGGHDFAAGATLNENLNKAIKIIKNYWRNKL</sequence>
<dbReference type="PANTHER" id="PTHR47618">
    <property type="entry name" value="BIFUNCTIONAL OLIGORIBONUCLEASE AND PAP PHOSPHATASE NRNA"/>
    <property type="match status" value="1"/>
</dbReference>
<dbReference type="AlphaFoldDB" id="A0A5D0MK60"/>
<dbReference type="Pfam" id="PF02272">
    <property type="entry name" value="DHHA1"/>
    <property type="match status" value="1"/>
</dbReference>
<dbReference type="InterPro" id="IPR038763">
    <property type="entry name" value="DHH_sf"/>
</dbReference>
<evidence type="ECO:0000259" key="1">
    <source>
        <dbReference type="Pfam" id="PF01368"/>
    </source>
</evidence>
<protein>
    <submittedName>
        <fullName evidence="3">Bifunctional oligoribonuclease/PAP phosphatase NrnA</fullName>
    </submittedName>
</protein>
<dbReference type="InterPro" id="IPR003156">
    <property type="entry name" value="DHHA1_dom"/>
</dbReference>
<accession>A0A5D0MK60</accession>
<dbReference type="Gene3D" id="3.10.310.30">
    <property type="match status" value="1"/>
</dbReference>
<proteinExistence type="predicted"/>
<organism evidence="3 4">
    <name type="scientific">Candidatus Mcinerneyibacterium aminivorans</name>
    <dbReference type="NCBI Taxonomy" id="2703815"/>
    <lineage>
        <taxon>Bacteria</taxon>
        <taxon>Candidatus Macinerneyibacteriota</taxon>
        <taxon>Candidatus Mcinerneyibacteria</taxon>
        <taxon>Candidatus Mcinerneyibacteriales</taxon>
        <taxon>Candidatus Mcinerneyibacteriaceae</taxon>
        <taxon>Candidatus Mcinerneyibacterium</taxon>
    </lineage>
</organism>
<reference evidence="3" key="1">
    <citation type="submission" date="2019-08" db="EMBL/GenBank/DDBJ databases">
        <title>Genomic characterization of a novel candidate phylum (ARYD3) from a high temperature, high salinity tertiary oil reservoir in north central Oklahoma, USA.</title>
        <authorList>
            <person name="Youssef N.H."/>
            <person name="Yadav A."/>
            <person name="Elshahed M.S."/>
        </authorList>
    </citation>
    <scope>NUCLEOTIDE SEQUENCE [LARGE SCALE GENOMIC DNA]</scope>
    <source>
        <strain evidence="3">ARYD3</strain>
    </source>
</reference>
<dbReference type="Gene3D" id="3.90.1640.10">
    <property type="entry name" value="inorganic pyrophosphatase (n-terminal core)"/>
    <property type="match status" value="1"/>
</dbReference>
<dbReference type="InterPro" id="IPR001667">
    <property type="entry name" value="DDH_dom"/>
</dbReference>
<comment type="caution">
    <text evidence="3">The sequence shown here is derived from an EMBL/GenBank/DDBJ whole genome shotgun (WGS) entry which is preliminary data.</text>
</comment>
<dbReference type="Proteomes" id="UP000324143">
    <property type="component" value="Unassembled WGS sequence"/>
</dbReference>